<keyword evidence="9" id="KW-1185">Reference proteome</keyword>
<comment type="subcellular location">
    <subcellularLocation>
        <location evidence="1">Membrane</location>
        <topology evidence="1">Multi-pass membrane protein</topology>
    </subcellularLocation>
</comment>
<feature type="transmembrane region" description="Helical" evidence="6">
    <location>
        <begin position="52"/>
        <end position="71"/>
    </location>
</feature>
<keyword evidence="4 6" id="KW-1133">Transmembrane helix</keyword>
<dbReference type="Gene3D" id="1.20.1720.10">
    <property type="entry name" value="Multidrug resistance protein D"/>
    <property type="match status" value="1"/>
</dbReference>
<feature type="transmembrane region" description="Helical" evidence="6">
    <location>
        <begin position="112"/>
        <end position="130"/>
    </location>
</feature>
<keyword evidence="5 6" id="KW-0472">Membrane</keyword>
<dbReference type="InterPro" id="IPR036259">
    <property type="entry name" value="MFS_trans_sf"/>
</dbReference>
<feature type="transmembrane region" description="Helical" evidence="6">
    <location>
        <begin position="211"/>
        <end position="231"/>
    </location>
</feature>
<dbReference type="PANTHER" id="PTHR42718">
    <property type="entry name" value="MAJOR FACILITATOR SUPERFAMILY MULTIDRUG TRANSPORTER MFSC"/>
    <property type="match status" value="1"/>
</dbReference>
<keyword evidence="2" id="KW-0813">Transport</keyword>
<feature type="transmembrane region" description="Helical" evidence="6">
    <location>
        <begin position="305"/>
        <end position="330"/>
    </location>
</feature>
<feature type="transmembrane region" description="Helical" evidence="6">
    <location>
        <begin position="142"/>
        <end position="163"/>
    </location>
</feature>
<proteinExistence type="predicted"/>
<feature type="transmembrane region" description="Helical" evidence="6">
    <location>
        <begin position="169"/>
        <end position="190"/>
    </location>
</feature>
<dbReference type="PANTHER" id="PTHR42718:SF9">
    <property type="entry name" value="MAJOR FACILITATOR SUPERFAMILY MULTIDRUG TRANSPORTER MFSC"/>
    <property type="match status" value="1"/>
</dbReference>
<dbReference type="HOGENOM" id="CLU_000960_28_2_5"/>
<evidence type="ECO:0000313" key="9">
    <source>
        <dbReference type="Proteomes" id="UP000031643"/>
    </source>
</evidence>
<feature type="transmembrane region" description="Helical" evidence="6">
    <location>
        <begin position="274"/>
        <end position="299"/>
    </location>
</feature>
<evidence type="ECO:0000256" key="4">
    <source>
        <dbReference type="ARBA" id="ARBA00022989"/>
    </source>
</evidence>
<dbReference type="AlphaFoldDB" id="A0A0A8K1B2"/>
<feature type="domain" description="Major facilitator superfamily (MFS) profile" evidence="7">
    <location>
        <begin position="17"/>
        <end position="516"/>
    </location>
</feature>
<protein>
    <recommendedName>
        <fullName evidence="7">Major facilitator superfamily (MFS) profile domain-containing protein</fullName>
    </recommendedName>
</protein>
<feature type="transmembrane region" description="Helical" evidence="6">
    <location>
        <begin position="409"/>
        <end position="429"/>
    </location>
</feature>
<organism evidence="8 9">
    <name type="scientific">Methyloceanibacter caenitepidi</name>
    <dbReference type="NCBI Taxonomy" id="1384459"/>
    <lineage>
        <taxon>Bacteria</taxon>
        <taxon>Pseudomonadati</taxon>
        <taxon>Pseudomonadota</taxon>
        <taxon>Alphaproteobacteria</taxon>
        <taxon>Hyphomicrobiales</taxon>
        <taxon>Hyphomicrobiaceae</taxon>
        <taxon>Methyloceanibacter</taxon>
    </lineage>
</organism>
<feature type="transmembrane region" description="Helical" evidence="6">
    <location>
        <begin position="369"/>
        <end position="388"/>
    </location>
</feature>
<name>A0A0A8K1B2_9HYPH</name>
<sequence>MTPATDTAGRKHSFWLVVVAACVGAFAVAYNTTAVMTALPAMKSELDLDLDALQWVINVYMLFGAATLAAMGHLGDTYGMARIFLCGIVFFALGSIGIVIADGAILLLVGRALQGLGIAAVMAASVALISRSTPAEQRASAHGVWAAAVALGFALGPLIGGALTDGISWRAIFILDLVILGTAALLCLWVMRTGLTPAVLEGGKRTDFAGIALLFVTLAAFLYALTCGPLYGWTSLPALGLFALTLLAGAGFAARELHSADPLVRFDFFRYRNYSAAAAGMFLSGFTQIGILFFINYYIQAPEGLGFSALQAGLALLPFTAVMFVVSLVAPHTISPSRYGVWATVSMAALAIGFRLMHGVDHQTPFEDIWWRLTFIGVGVGLTMTLLPRIGLDALPDTNAGQGSGVVNTCLYSGLAVGTALGAVVALQIKRRIIDPFVDSASSVLPDADALKVTLVHGSESQVSKALAQLPAGDMEKVQSALLRAFDAGFSGVMSLMTGAALLGVVLCAVLIRARKTPG</sequence>
<dbReference type="GO" id="GO:0016020">
    <property type="term" value="C:membrane"/>
    <property type="evidence" value="ECO:0007669"/>
    <property type="project" value="UniProtKB-SubCell"/>
</dbReference>
<dbReference type="Proteomes" id="UP000031643">
    <property type="component" value="Chromosome"/>
</dbReference>
<feature type="transmembrane region" description="Helical" evidence="6">
    <location>
        <begin position="490"/>
        <end position="512"/>
    </location>
</feature>
<dbReference type="GO" id="GO:0022857">
    <property type="term" value="F:transmembrane transporter activity"/>
    <property type="evidence" value="ECO:0007669"/>
    <property type="project" value="InterPro"/>
</dbReference>
<feature type="transmembrane region" description="Helical" evidence="6">
    <location>
        <begin position="339"/>
        <end position="357"/>
    </location>
</feature>
<reference evidence="8 9" key="1">
    <citation type="submission" date="2014-09" db="EMBL/GenBank/DDBJ databases">
        <title>Genome sequencing of Methyloceanibacter caenitepidi Gela4.</title>
        <authorList>
            <person name="Takeuchi M."/>
            <person name="Susumu S."/>
            <person name="Kamagata Y."/>
            <person name="Oshima K."/>
            <person name="Hattori M."/>
            <person name="Iwasaki W."/>
        </authorList>
    </citation>
    <scope>NUCLEOTIDE SEQUENCE [LARGE SCALE GENOMIC DNA]</scope>
    <source>
        <strain evidence="8 9">Gela4</strain>
    </source>
</reference>
<evidence type="ECO:0000256" key="6">
    <source>
        <dbReference type="SAM" id="Phobius"/>
    </source>
</evidence>
<keyword evidence="3 6" id="KW-0812">Transmembrane</keyword>
<evidence type="ECO:0000256" key="2">
    <source>
        <dbReference type="ARBA" id="ARBA00022448"/>
    </source>
</evidence>
<dbReference type="EMBL" id="AP014648">
    <property type="protein sequence ID" value="BAQ16753.1"/>
    <property type="molecule type" value="Genomic_DNA"/>
</dbReference>
<dbReference type="Gene3D" id="1.20.1250.20">
    <property type="entry name" value="MFS general substrate transporter like domains"/>
    <property type="match status" value="1"/>
</dbReference>
<evidence type="ECO:0000256" key="3">
    <source>
        <dbReference type="ARBA" id="ARBA00022692"/>
    </source>
</evidence>
<evidence type="ECO:0000256" key="5">
    <source>
        <dbReference type="ARBA" id="ARBA00023136"/>
    </source>
</evidence>
<feature type="transmembrane region" description="Helical" evidence="6">
    <location>
        <begin position="12"/>
        <end position="32"/>
    </location>
</feature>
<dbReference type="Pfam" id="PF07690">
    <property type="entry name" value="MFS_1"/>
    <property type="match status" value="1"/>
</dbReference>
<dbReference type="SUPFAM" id="SSF103473">
    <property type="entry name" value="MFS general substrate transporter"/>
    <property type="match status" value="1"/>
</dbReference>
<dbReference type="STRING" id="1384459.GL4_1295"/>
<gene>
    <name evidence="8" type="ORF">GL4_1295</name>
</gene>
<evidence type="ECO:0000259" key="7">
    <source>
        <dbReference type="PROSITE" id="PS50850"/>
    </source>
</evidence>
<dbReference type="PROSITE" id="PS50850">
    <property type="entry name" value="MFS"/>
    <property type="match status" value="1"/>
</dbReference>
<feature type="transmembrane region" description="Helical" evidence="6">
    <location>
        <begin position="83"/>
        <end position="106"/>
    </location>
</feature>
<accession>A0A0A8K1B2</accession>
<dbReference type="InterPro" id="IPR011701">
    <property type="entry name" value="MFS"/>
</dbReference>
<dbReference type="RefSeq" id="WP_045365734.1">
    <property type="nucleotide sequence ID" value="NZ_AP014648.1"/>
</dbReference>
<dbReference type="InterPro" id="IPR020846">
    <property type="entry name" value="MFS_dom"/>
</dbReference>
<feature type="transmembrane region" description="Helical" evidence="6">
    <location>
        <begin position="237"/>
        <end position="254"/>
    </location>
</feature>
<evidence type="ECO:0000256" key="1">
    <source>
        <dbReference type="ARBA" id="ARBA00004141"/>
    </source>
</evidence>
<dbReference type="PRINTS" id="PR01036">
    <property type="entry name" value="TCRTETB"/>
</dbReference>
<dbReference type="OrthoDB" id="9791756at2"/>
<dbReference type="CDD" id="cd17321">
    <property type="entry name" value="MFS_MMR_MDR_like"/>
    <property type="match status" value="1"/>
</dbReference>
<evidence type="ECO:0000313" key="8">
    <source>
        <dbReference type="EMBL" id="BAQ16753.1"/>
    </source>
</evidence>
<dbReference type="KEGG" id="mcg:GL4_1295"/>